<dbReference type="Proteomes" id="UP001524547">
    <property type="component" value="Unassembled WGS sequence"/>
</dbReference>
<reference evidence="3 4" key="1">
    <citation type="submission" date="2022-06" db="EMBL/GenBank/DDBJ databases">
        <title>Rhizosaccharibacter gen. nov. sp. nov. KSS12, endophytic bacteria isolated from sugarcane.</title>
        <authorList>
            <person name="Pitiwittayakul N."/>
        </authorList>
    </citation>
    <scope>NUCLEOTIDE SEQUENCE [LARGE SCALE GENOMIC DNA]</scope>
    <source>
        <strain evidence="3 4">KSS12</strain>
    </source>
</reference>
<dbReference type="RefSeq" id="WP_422919041.1">
    <property type="nucleotide sequence ID" value="NZ_JAMZEJ010000003.1"/>
</dbReference>
<dbReference type="EMBL" id="JAMZEJ010000003">
    <property type="protein sequence ID" value="MCQ8240308.1"/>
    <property type="molecule type" value="Genomic_DNA"/>
</dbReference>
<keyword evidence="4" id="KW-1185">Reference proteome</keyword>
<protein>
    <submittedName>
        <fullName evidence="3">NAD(P)-binding domain-containing protein</fullName>
    </submittedName>
</protein>
<dbReference type="InterPro" id="IPR051267">
    <property type="entry name" value="STEAP_metalloreductase"/>
</dbReference>
<dbReference type="PANTHER" id="PTHR14239">
    <property type="entry name" value="DUDULIN-RELATED"/>
    <property type="match status" value="1"/>
</dbReference>
<dbReference type="SUPFAM" id="SSF51735">
    <property type="entry name" value="NAD(P)-binding Rossmann-fold domains"/>
    <property type="match status" value="1"/>
</dbReference>
<dbReference type="PANTHER" id="PTHR14239:SF10">
    <property type="entry name" value="REDUCTASE"/>
    <property type="match status" value="1"/>
</dbReference>
<name>A0ABT1VVE1_9PROT</name>
<evidence type="ECO:0000256" key="1">
    <source>
        <dbReference type="ARBA" id="ARBA00023002"/>
    </source>
</evidence>
<accession>A0ABT1VVE1</accession>
<organism evidence="3 4">
    <name type="scientific">Rhizosaccharibacter radicis</name>
    <dbReference type="NCBI Taxonomy" id="2782605"/>
    <lineage>
        <taxon>Bacteria</taxon>
        <taxon>Pseudomonadati</taxon>
        <taxon>Pseudomonadota</taxon>
        <taxon>Alphaproteobacteria</taxon>
        <taxon>Acetobacterales</taxon>
        <taxon>Acetobacteraceae</taxon>
        <taxon>Rhizosaccharibacter</taxon>
    </lineage>
</organism>
<feature type="domain" description="Pyrroline-5-carboxylate reductase catalytic N-terminal" evidence="2">
    <location>
        <begin position="4"/>
        <end position="93"/>
    </location>
</feature>
<proteinExistence type="predicted"/>
<comment type="caution">
    <text evidence="3">The sequence shown here is derived from an EMBL/GenBank/DDBJ whole genome shotgun (WGS) entry which is preliminary data.</text>
</comment>
<dbReference type="Gene3D" id="3.40.50.720">
    <property type="entry name" value="NAD(P)-binding Rossmann-like Domain"/>
    <property type="match status" value="1"/>
</dbReference>
<dbReference type="Pfam" id="PF03807">
    <property type="entry name" value="F420_oxidored"/>
    <property type="match status" value="1"/>
</dbReference>
<evidence type="ECO:0000313" key="4">
    <source>
        <dbReference type="Proteomes" id="UP001524547"/>
    </source>
</evidence>
<dbReference type="InterPro" id="IPR028939">
    <property type="entry name" value="P5C_Rdtase_cat_N"/>
</dbReference>
<keyword evidence="1" id="KW-0560">Oxidoreductase</keyword>
<evidence type="ECO:0000313" key="3">
    <source>
        <dbReference type="EMBL" id="MCQ8240308.1"/>
    </source>
</evidence>
<dbReference type="InterPro" id="IPR036291">
    <property type="entry name" value="NAD(P)-bd_dom_sf"/>
</dbReference>
<evidence type="ECO:0000259" key="2">
    <source>
        <dbReference type="Pfam" id="PF03807"/>
    </source>
</evidence>
<sequence length="206" mass="21260">MRHLGIIGAGTVGQAIARLAIAAGRSVVIAGRRPAADLKVLAEQLGGAEPGAVRDAAALDMVVLAVRWPDIAEVLAPLSRSWRNQILIDATNPFVTFEPPQLAELDGQSASAIVAKQAPGARVVKAFNSVTMANFTKGPLDGRARRVLFVSGDHADANTEVAALIEDMGYRAILLGDLETGGRLQQAGGPLAGRDILLGTGAGEGN</sequence>
<gene>
    <name evidence="3" type="ORF">NFI88_05555</name>
</gene>